<dbReference type="PANTHER" id="PTHR47537:SF2">
    <property type="entry name" value="CUBILIN"/>
    <property type="match status" value="1"/>
</dbReference>
<keyword evidence="1" id="KW-1015">Disulfide bond</keyword>
<proteinExistence type="predicted"/>
<accession>A0A0N4ZH09</accession>
<evidence type="ECO:0000256" key="2">
    <source>
        <dbReference type="PROSITE-ProRule" id="PRU00059"/>
    </source>
</evidence>
<dbReference type="PANTHER" id="PTHR47537">
    <property type="entry name" value="CUBILIN"/>
    <property type="match status" value="1"/>
</dbReference>
<dbReference type="SUPFAM" id="SSF49854">
    <property type="entry name" value="Spermadhesin, CUB domain"/>
    <property type="match status" value="4"/>
</dbReference>
<dbReference type="SMART" id="SM00042">
    <property type="entry name" value="CUB"/>
    <property type="match status" value="3"/>
</dbReference>
<feature type="chain" id="PRO_5005891692" evidence="3">
    <location>
        <begin position="17"/>
        <end position="659"/>
    </location>
</feature>
<dbReference type="AlphaFoldDB" id="A0A0N4ZH09"/>
<dbReference type="InterPro" id="IPR000859">
    <property type="entry name" value="CUB_dom"/>
</dbReference>
<dbReference type="WBParaSite" id="PTRK_0000717300.1">
    <property type="protein sequence ID" value="PTRK_0000717300.1"/>
    <property type="gene ID" value="PTRK_0000717300"/>
</dbReference>
<dbReference type="FunFam" id="2.60.120.290:FF:000058">
    <property type="entry name" value="CUB domaincontaining protein"/>
    <property type="match status" value="1"/>
</dbReference>
<dbReference type="Proteomes" id="UP000038045">
    <property type="component" value="Unplaced"/>
</dbReference>
<dbReference type="InterPro" id="IPR035914">
    <property type="entry name" value="Sperma_CUB_dom_sf"/>
</dbReference>
<evidence type="ECO:0000313" key="6">
    <source>
        <dbReference type="WBParaSite" id="PTRK_0000717300.1"/>
    </source>
</evidence>
<dbReference type="Gene3D" id="2.60.120.290">
    <property type="entry name" value="Spermadhesin, CUB domain"/>
    <property type="match status" value="4"/>
</dbReference>
<evidence type="ECO:0000313" key="5">
    <source>
        <dbReference type="Proteomes" id="UP000038045"/>
    </source>
</evidence>
<name>A0A0N4ZH09_PARTI</name>
<feature type="domain" description="CUB" evidence="4">
    <location>
        <begin position="500"/>
        <end position="619"/>
    </location>
</feature>
<dbReference type="GO" id="GO:0005886">
    <property type="term" value="C:plasma membrane"/>
    <property type="evidence" value="ECO:0007669"/>
    <property type="project" value="TreeGrafter"/>
</dbReference>
<evidence type="ECO:0000259" key="4">
    <source>
        <dbReference type="PROSITE" id="PS01180"/>
    </source>
</evidence>
<dbReference type="Pfam" id="PF00431">
    <property type="entry name" value="CUB"/>
    <property type="match status" value="2"/>
</dbReference>
<protein>
    <submittedName>
        <fullName evidence="6">CUB domain-containing protein</fullName>
    </submittedName>
</protein>
<dbReference type="InterPro" id="IPR053207">
    <property type="entry name" value="Non-NMDA_GluR_Accessory"/>
</dbReference>
<evidence type="ECO:0000256" key="3">
    <source>
        <dbReference type="SAM" id="SignalP"/>
    </source>
</evidence>
<sequence length="659" mass="76140">MMFLLLLVMLTKYILCNDIKYNCEILNFNEPKGIILSPTFPQISPPKTCSIYQINAPLNYSIKLFFSYFSLLSRSPKCTDFVRIYTIVNTTEISTNTPSYSEYCNNEISPSLTFISKFNNLFILFLSETGKSHGFEAHYQFIENSKYKQSALQYNDYEFETYSLNGNLFSPDSPYYPPSDIYVHYYIMALDKRNLVINITFFDFPTDSCETDYILVKYLKTNEVIDKICSGYKYPIYYISSVGFHLEYKTGKEFGKSLGFSLNFYHLTNNITERMLPSNMSNNKKLTDETSHFSSISNIVWDELTKLEASLKLENPTIAYQSPIYPNKLNNDKSNRVCPIKIISSKAINENRKIEDNQQIVYKEGIFDSQVHGLSNQKCHIIFIGAVGEYVQLTFTKFNLEVGLIEDMGNETQGCQAQDHISVHVLIGSRMSKINDFCESQEPPQLMSPKNIITIEYIPKESDILRSQMSNHGFQLKYRFLNDFTDTISMLATKDTTKKCAFIFNMTKTNAGTMMSVNYPGYYPRNLECEYIFVAKDGFVVAINFDYFDVEGFAGCEDSTQSDYVLFSNYKTVDRTNRRFCGKTKPTSVIVSESNYFRMIFKTNDIFDATGFYAHYQFINTHESNSRIKFSVPVSNNGNYYNVYNKIFIGIFIFKNILL</sequence>
<feature type="domain" description="CUB" evidence="4">
    <location>
        <begin position="23"/>
        <end position="142"/>
    </location>
</feature>
<reference evidence="6" key="1">
    <citation type="submission" date="2017-02" db="UniProtKB">
        <authorList>
            <consortium name="WormBaseParasite"/>
        </authorList>
    </citation>
    <scope>IDENTIFICATION</scope>
</reference>
<comment type="caution">
    <text evidence="2">Lacks conserved residue(s) required for the propagation of feature annotation.</text>
</comment>
<feature type="domain" description="CUB" evidence="4">
    <location>
        <begin position="155"/>
        <end position="267"/>
    </location>
</feature>
<evidence type="ECO:0000256" key="1">
    <source>
        <dbReference type="ARBA" id="ARBA00023157"/>
    </source>
</evidence>
<organism evidence="5 6">
    <name type="scientific">Parastrongyloides trichosuri</name>
    <name type="common">Possum-specific nematode worm</name>
    <dbReference type="NCBI Taxonomy" id="131310"/>
    <lineage>
        <taxon>Eukaryota</taxon>
        <taxon>Metazoa</taxon>
        <taxon>Ecdysozoa</taxon>
        <taxon>Nematoda</taxon>
        <taxon>Chromadorea</taxon>
        <taxon>Rhabditida</taxon>
        <taxon>Tylenchina</taxon>
        <taxon>Panagrolaimomorpha</taxon>
        <taxon>Strongyloidoidea</taxon>
        <taxon>Strongyloididae</taxon>
        <taxon>Parastrongyloides</taxon>
    </lineage>
</organism>
<dbReference type="PROSITE" id="PS01180">
    <property type="entry name" value="CUB"/>
    <property type="match status" value="3"/>
</dbReference>
<feature type="signal peptide" evidence="3">
    <location>
        <begin position="1"/>
        <end position="16"/>
    </location>
</feature>
<dbReference type="CDD" id="cd00041">
    <property type="entry name" value="CUB"/>
    <property type="match status" value="2"/>
</dbReference>
<keyword evidence="3" id="KW-0732">Signal</keyword>
<dbReference type="STRING" id="131310.A0A0N4ZH09"/>
<keyword evidence="5" id="KW-1185">Reference proteome</keyword>